<dbReference type="InterPro" id="IPR016040">
    <property type="entry name" value="NAD(P)-bd_dom"/>
</dbReference>
<keyword evidence="3" id="KW-1185">Reference proteome</keyword>
<sequence>MLIQLTSSSPSPSLPSRRELQCLKLLSGIEGPHASLSFIPTRRPFTRCQANNEDNTSFTDRILDYIEGGPKLRKWYGAPDLLPKDGGAKETQEDDSSDVEDIRDAVLLTDGESEMGQMVILSLIVKRSRIKALVKDKRAAVEAFGTYVEPVAGDTNESSFLKKALRGVRSIICTEHDGFLSKVKDLRGIEHIVMLSQLAVYRGSTGLQAIINGNLKQIAEKDEELVISSGIPYTIIRTGSLQSTLGGQQGFSFKEGVAEKGRISKEDAAMICVEALGTVPHKGLIFEVANGEEQISDWKAWFEEQLKIAEQQR</sequence>
<evidence type="ECO:0000259" key="1">
    <source>
        <dbReference type="Pfam" id="PF13460"/>
    </source>
</evidence>
<accession>A0A833QJR4</accession>
<evidence type="ECO:0000313" key="3">
    <source>
        <dbReference type="Proteomes" id="UP000623129"/>
    </source>
</evidence>
<dbReference type="PANTHER" id="PTHR47869">
    <property type="entry name" value="OS03G0410700 PROTEIN"/>
    <property type="match status" value="1"/>
</dbReference>
<evidence type="ECO:0000313" key="2">
    <source>
        <dbReference type="EMBL" id="KAF3323431.1"/>
    </source>
</evidence>
<gene>
    <name evidence="2" type="ORF">FCM35_KLT12162</name>
</gene>
<proteinExistence type="predicted"/>
<feature type="domain" description="NAD(P)-binding" evidence="1">
    <location>
        <begin position="115"/>
        <end position="276"/>
    </location>
</feature>
<comment type="caution">
    <text evidence="2">The sequence shown here is derived from an EMBL/GenBank/DDBJ whole genome shotgun (WGS) entry which is preliminary data.</text>
</comment>
<dbReference type="PANTHER" id="PTHR47869:SF2">
    <property type="entry name" value="OS03G0410700 PROTEIN"/>
    <property type="match status" value="1"/>
</dbReference>
<dbReference type="Pfam" id="PF13460">
    <property type="entry name" value="NAD_binding_10"/>
    <property type="match status" value="1"/>
</dbReference>
<dbReference type="FunFam" id="3.40.50.720:FF:000435">
    <property type="entry name" value="NAD(P)-binding Rossmann-fold superfamily protein"/>
    <property type="match status" value="1"/>
</dbReference>
<reference evidence="2" key="1">
    <citation type="submission" date="2020-01" db="EMBL/GenBank/DDBJ databases">
        <title>Genome sequence of Kobresia littledalei, the first chromosome-level genome in the family Cyperaceae.</title>
        <authorList>
            <person name="Qu G."/>
        </authorList>
    </citation>
    <scope>NUCLEOTIDE SEQUENCE</scope>
    <source>
        <strain evidence="2">C.B.Clarke</strain>
        <tissue evidence="2">Leaf</tissue>
    </source>
</reference>
<name>A0A833QJR4_9POAL</name>
<dbReference type="AlphaFoldDB" id="A0A833QJR4"/>
<dbReference type="OrthoDB" id="2019800at2759"/>
<dbReference type="EMBL" id="SWLB01000023">
    <property type="protein sequence ID" value="KAF3323431.1"/>
    <property type="molecule type" value="Genomic_DNA"/>
</dbReference>
<dbReference type="InterPro" id="IPR036291">
    <property type="entry name" value="NAD(P)-bd_dom_sf"/>
</dbReference>
<dbReference type="GO" id="GO:0009507">
    <property type="term" value="C:chloroplast"/>
    <property type="evidence" value="ECO:0007669"/>
    <property type="project" value="TreeGrafter"/>
</dbReference>
<dbReference type="Gene3D" id="3.40.50.720">
    <property type="entry name" value="NAD(P)-binding Rossmann-like Domain"/>
    <property type="match status" value="1"/>
</dbReference>
<protein>
    <submittedName>
        <fullName evidence="2">Sanguinarine reductase</fullName>
    </submittedName>
</protein>
<organism evidence="2 3">
    <name type="scientific">Carex littledalei</name>
    <dbReference type="NCBI Taxonomy" id="544730"/>
    <lineage>
        <taxon>Eukaryota</taxon>
        <taxon>Viridiplantae</taxon>
        <taxon>Streptophyta</taxon>
        <taxon>Embryophyta</taxon>
        <taxon>Tracheophyta</taxon>
        <taxon>Spermatophyta</taxon>
        <taxon>Magnoliopsida</taxon>
        <taxon>Liliopsida</taxon>
        <taxon>Poales</taxon>
        <taxon>Cyperaceae</taxon>
        <taxon>Cyperoideae</taxon>
        <taxon>Cariceae</taxon>
        <taxon>Carex</taxon>
        <taxon>Carex subgen. Euthyceras</taxon>
    </lineage>
</organism>
<dbReference type="SUPFAM" id="SSF51735">
    <property type="entry name" value="NAD(P)-binding Rossmann-fold domains"/>
    <property type="match status" value="1"/>
</dbReference>
<dbReference type="Proteomes" id="UP000623129">
    <property type="component" value="Unassembled WGS sequence"/>
</dbReference>